<dbReference type="Proteomes" id="UP000789901">
    <property type="component" value="Unassembled WGS sequence"/>
</dbReference>
<evidence type="ECO:0000313" key="2">
    <source>
        <dbReference type="EMBL" id="CAG8837163.1"/>
    </source>
</evidence>
<feature type="non-terminal residue" evidence="2">
    <location>
        <position position="1"/>
    </location>
</feature>
<proteinExistence type="predicted"/>
<feature type="domain" description="PiggyBac transposable element-derived protein" evidence="1">
    <location>
        <begin position="289"/>
        <end position="459"/>
    </location>
</feature>
<sequence length="573" mass="66482">NSYIFYCINFEYGRISKNINVGAKVSVLGTVIGEEIAYSILGDMWKTKRLFAMVLEVAPGNNRWIISLDTSPDIKVEVSASRMKFVSTINNNLNEMDDIMEELEGPEECETDISSEDEENEEMDVSNESGIMWVNKVINIDSRQVNYSYSRAPVVHISDIVLASPRQLFECFLLVEYIMSIVLPSTNKCASECERSWNDLTWMEFMRFIGILTIMTYVHCADSRDYWSINQETDIVKYLTLTDTKKNDDPFFFAREFYNAFNDNLSNAITPEDYLCIDEFMCQWMAIADARTNLFLCLDPVEPPEFSIKKKFSNSFILTVATILRLTESWFHSGKTIITDLWFESVDACVTLFKNGLYSILQIKKCHYWPKKISSDITDMLENEYGSFCSRTGKLNGISLILCSLYDRKDHVVLASCSTTNLKTEIKRYIKNHRYVTFLRPVIFDQFNEYRSAIDILNNFFLAYCQFVPGKENLRHVDFCKQLAILILEYYSVETISDRAKKRRRQDYKNNEHYFTSLQNDPTTKQLKEKHVQYHCMICHKCATTCCTCIISCALCMNCWADHIHDTFAIAST</sequence>
<dbReference type="PANTHER" id="PTHR46599">
    <property type="entry name" value="PIGGYBAC TRANSPOSABLE ELEMENT-DERIVED PROTEIN 4"/>
    <property type="match status" value="1"/>
</dbReference>
<feature type="non-terminal residue" evidence="2">
    <location>
        <position position="573"/>
    </location>
</feature>
<dbReference type="Pfam" id="PF13843">
    <property type="entry name" value="DDE_Tnp_1_7"/>
    <property type="match status" value="2"/>
</dbReference>
<gene>
    <name evidence="2" type="ORF">GMARGA_LOCUS33375</name>
</gene>
<accession>A0ABN7WQI2</accession>
<feature type="domain" description="PiggyBac transposable element-derived protein" evidence="1">
    <location>
        <begin position="164"/>
        <end position="286"/>
    </location>
</feature>
<evidence type="ECO:0000259" key="1">
    <source>
        <dbReference type="Pfam" id="PF13843"/>
    </source>
</evidence>
<dbReference type="InterPro" id="IPR029526">
    <property type="entry name" value="PGBD"/>
</dbReference>
<reference evidence="2 3" key="1">
    <citation type="submission" date="2021-06" db="EMBL/GenBank/DDBJ databases">
        <authorList>
            <person name="Kallberg Y."/>
            <person name="Tangrot J."/>
            <person name="Rosling A."/>
        </authorList>
    </citation>
    <scope>NUCLEOTIDE SEQUENCE [LARGE SCALE GENOMIC DNA]</scope>
    <source>
        <strain evidence="2 3">120-4 pot B 10/14</strain>
    </source>
</reference>
<dbReference type="EMBL" id="CAJVQB010055236">
    <property type="protein sequence ID" value="CAG8837163.1"/>
    <property type="molecule type" value="Genomic_DNA"/>
</dbReference>
<protein>
    <submittedName>
        <fullName evidence="2">23061_t:CDS:1</fullName>
    </submittedName>
</protein>
<organism evidence="2 3">
    <name type="scientific">Gigaspora margarita</name>
    <dbReference type="NCBI Taxonomy" id="4874"/>
    <lineage>
        <taxon>Eukaryota</taxon>
        <taxon>Fungi</taxon>
        <taxon>Fungi incertae sedis</taxon>
        <taxon>Mucoromycota</taxon>
        <taxon>Glomeromycotina</taxon>
        <taxon>Glomeromycetes</taxon>
        <taxon>Diversisporales</taxon>
        <taxon>Gigasporaceae</taxon>
        <taxon>Gigaspora</taxon>
    </lineage>
</organism>
<comment type="caution">
    <text evidence="2">The sequence shown here is derived from an EMBL/GenBank/DDBJ whole genome shotgun (WGS) entry which is preliminary data.</text>
</comment>
<name>A0ABN7WQI2_GIGMA</name>
<dbReference type="PANTHER" id="PTHR46599:SF3">
    <property type="entry name" value="PIGGYBAC TRANSPOSABLE ELEMENT-DERIVED PROTEIN 4"/>
    <property type="match status" value="1"/>
</dbReference>
<keyword evidence="3" id="KW-1185">Reference proteome</keyword>
<evidence type="ECO:0000313" key="3">
    <source>
        <dbReference type="Proteomes" id="UP000789901"/>
    </source>
</evidence>